<organism evidence="2 3">
    <name type="scientific">Streptomyces virginiae</name>
    <name type="common">Streptomyces cinnamonensis</name>
    <dbReference type="NCBI Taxonomy" id="1961"/>
    <lineage>
        <taxon>Bacteria</taxon>
        <taxon>Bacillati</taxon>
        <taxon>Actinomycetota</taxon>
        <taxon>Actinomycetes</taxon>
        <taxon>Kitasatosporales</taxon>
        <taxon>Streptomycetaceae</taxon>
        <taxon>Streptomyces</taxon>
    </lineage>
</organism>
<name>A0ABZ1T4E7_STRVG</name>
<dbReference type="RefSeq" id="WP_328959694.1">
    <property type="nucleotide sequence ID" value="NZ_CP108090.1"/>
</dbReference>
<proteinExistence type="predicted"/>
<gene>
    <name evidence="2" type="ORF">OG517_00935</name>
</gene>
<sequence length="131" mass="13326">MSDATPSPEVTDLGAIPGSGGGPAGPAPGSIPVTEIHPEADSGLTVIAPAEVKAEEVGLFSVRYRGLVPTLVLTGGTIVPSLITVVDGSGNVLAEYEARPAPKRIASRMLPDDQNDLVCATPDCKPISLTR</sequence>
<evidence type="ECO:0000256" key="1">
    <source>
        <dbReference type="SAM" id="MobiDB-lite"/>
    </source>
</evidence>
<evidence type="ECO:0000313" key="3">
    <source>
        <dbReference type="Proteomes" id="UP001432039"/>
    </source>
</evidence>
<protein>
    <recommendedName>
        <fullName evidence="4">Lipoprotein</fullName>
    </recommendedName>
</protein>
<evidence type="ECO:0008006" key="4">
    <source>
        <dbReference type="Google" id="ProtNLM"/>
    </source>
</evidence>
<evidence type="ECO:0000313" key="2">
    <source>
        <dbReference type="EMBL" id="WUQ10132.1"/>
    </source>
</evidence>
<dbReference type="Proteomes" id="UP001432039">
    <property type="component" value="Chromosome"/>
</dbReference>
<keyword evidence="3" id="KW-1185">Reference proteome</keyword>
<reference evidence="2" key="1">
    <citation type="submission" date="2022-10" db="EMBL/GenBank/DDBJ databases">
        <title>The complete genomes of actinobacterial strains from the NBC collection.</title>
        <authorList>
            <person name="Joergensen T.S."/>
            <person name="Alvarez Arevalo M."/>
            <person name="Sterndorff E.B."/>
            <person name="Faurdal D."/>
            <person name="Vuksanovic O."/>
            <person name="Mourched A.-S."/>
            <person name="Charusanti P."/>
            <person name="Shaw S."/>
            <person name="Blin K."/>
            <person name="Weber T."/>
        </authorList>
    </citation>
    <scope>NUCLEOTIDE SEQUENCE</scope>
    <source>
        <strain evidence="2">NBC_00248</strain>
    </source>
</reference>
<dbReference type="EMBL" id="CP108090">
    <property type="protein sequence ID" value="WUQ10132.1"/>
    <property type="molecule type" value="Genomic_DNA"/>
</dbReference>
<accession>A0ABZ1T4E7</accession>
<feature type="region of interest" description="Disordered" evidence="1">
    <location>
        <begin position="1"/>
        <end position="36"/>
    </location>
</feature>